<dbReference type="Gene3D" id="3.40.50.10810">
    <property type="entry name" value="Tandem AAA-ATPase domain"/>
    <property type="match status" value="1"/>
</dbReference>
<comment type="caution">
    <text evidence="4">The sequence shown here is derived from an EMBL/GenBank/DDBJ whole genome shotgun (WGS) entry which is preliminary data.</text>
</comment>
<organism evidence="4 5">
    <name type="scientific">Botryotinia calthae</name>
    <dbReference type="NCBI Taxonomy" id="38488"/>
    <lineage>
        <taxon>Eukaryota</taxon>
        <taxon>Fungi</taxon>
        <taxon>Dikarya</taxon>
        <taxon>Ascomycota</taxon>
        <taxon>Pezizomycotina</taxon>
        <taxon>Leotiomycetes</taxon>
        <taxon>Helotiales</taxon>
        <taxon>Sclerotiniaceae</taxon>
        <taxon>Botryotinia</taxon>
    </lineage>
</organism>
<evidence type="ECO:0000313" key="5">
    <source>
        <dbReference type="Proteomes" id="UP000297299"/>
    </source>
</evidence>
<reference evidence="4 5" key="1">
    <citation type="submission" date="2017-11" db="EMBL/GenBank/DDBJ databases">
        <title>Comparative genomics of Botrytis spp.</title>
        <authorList>
            <person name="Valero-Jimenez C.A."/>
            <person name="Tapia P."/>
            <person name="Veloso J."/>
            <person name="Silva-Moreno E."/>
            <person name="Staats M."/>
            <person name="Valdes J.H."/>
            <person name="Van Kan J.A.L."/>
        </authorList>
    </citation>
    <scope>NUCLEOTIDE SEQUENCE [LARGE SCALE GENOMIC DNA]</scope>
    <source>
        <strain evidence="4 5">MUCL2830</strain>
    </source>
</reference>
<gene>
    <name evidence="4" type="ORF">BOTCAL_0301g00130</name>
</gene>
<evidence type="ECO:0000256" key="1">
    <source>
        <dbReference type="ARBA" id="ARBA00022741"/>
    </source>
</evidence>
<dbReference type="OrthoDB" id="4170557at2759"/>
<keyword evidence="1" id="KW-0547">Nucleotide-binding</keyword>
<dbReference type="InterPro" id="IPR038718">
    <property type="entry name" value="SNF2-like_sf"/>
</dbReference>
<feature type="domain" description="Helicase ATP-binding" evidence="3">
    <location>
        <begin position="121"/>
        <end position="322"/>
    </location>
</feature>
<dbReference type="EMBL" id="PHWZ01000300">
    <property type="protein sequence ID" value="TEY47722.1"/>
    <property type="molecule type" value="Genomic_DNA"/>
</dbReference>
<dbReference type="InterPro" id="IPR050496">
    <property type="entry name" value="SNF2_RAD54_helicase_repair"/>
</dbReference>
<sequence length="324" mass="36299">MLVRFLRCKRNGFTITPEDDQDGDGAASAAEGYGLVIDFGNFPKIDGDHVAAFPEDDEERSMSNELDVDDDRMAILNQIAANEDRELEEEENGGVVKSSQIEKAHSALMQIRRTLEEACAALNVQDPRHPHIDDNMGLGKTLQALSVLAVIRNRLEIEDQPWIDKPTLIVVPSILLKQWEVEIGKALPDFGVIIYQPGKNFTKLERFKLESMPCNDILLTSPTTLMNNHDDKSVDNWVDGEQRLRHVKPGAEAASSNTCPYNLDKLFGMMVIDETHRYKNIHTVGWKTLHGLYANFRLLLTGTPINNEVSDIQGILALLEPTNI</sequence>
<dbReference type="STRING" id="38488.A0A4Y8CUG1"/>
<dbReference type="SUPFAM" id="SSF52540">
    <property type="entry name" value="P-loop containing nucleoside triphosphate hydrolases"/>
    <property type="match status" value="1"/>
</dbReference>
<dbReference type="PANTHER" id="PTHR45629">
    <property type="entry name" value="SNF2/RAD54 FAMILY MEMBER"/>
    <property type="match status" value="1"/>
</dbReference>
<dbReference type="Proteomes" id="UP000297299">
    <property type="component" value="Unassembled WGS sequence"/>
</dbReference>
<evidence type="ECO:0000259" key="3">
    <source>
        <dbReference type="PROSITE" id="PS51192"/>
    </source>
</evidence>
<protein>
    <recommendedName>
        <fullName evidence="3">Helicase ATP-binding domain-containing protein</fullName>
    </recommendedName>
</protein>
<keyword evidence="5" id="KW-1185">Reference proteome</keyword>
<dbReference type="PANTHER" id="PTHR45629:SF7">
    <property type="entry name" value="DNA EXCISION REPAIR PROTEIN ERCC-6-RELATED"/>
    <property type="match status" value="1"/>
</dbReference>
<dbReference type="InterPro" id="IPR014001">
    <property type="entry name" value="Helicase_ATP-bd"/>
</dbReference>
<evidence type="ECO:0000313" key="4">
    <source>
        <dbReference type="EMBL" id="TEY47722.1"/>
    </source>
</evidence>
<proteinExistence type="predicted"/>
<dbReference type="PROSITE" id="PS51192">
    <property type="entry name" value="HELICASE_ATP_BIND_1"/>
    <property type="match status" value="1"/>
</dbReference>
<evidence type="ECO:0000256" key="2">
    <source>
        <dbReference type="ARBA" id="ARBA00022840"/>
    </source>
</evidence>
<dbReference type="SMART" id="SM00487">
    <property type="entry name" value="DEXDc"/>
    <property type="match status" value="1"/>
</dbReference>
<dbReference type="InterPro" id="IPR000330">
    <property type="entry name" value="SNF2_N"/>
</dbReference>
<dbReference type="InterPro" id="IPR027417">
    <property type="entry name" value="P-loop_NTPase"/>
</dbReference>
<dbReference type="AlphaFoldDB" id="A0A4Y8CUG1"/>
<dbReference type="GO" id="GO:0005524">
    <property type="term" value="F:ATP binding"/>
    <property type="evidence" value="ECO:0007669"/>
    <property type="project" value="InterPro"/>
</dbReference>
<name>A0A4Y8CUG1_9HELO</name>
<accession>A0A4Y8CUG1</accession>
<dbReference type="Pfam" id="PF00176">
    <property type="entry name" value="SNF2-rel_dom"/>
    <property type="match status" value="1"/>
</dbReference>
<keyword evidence="2" id="KW-0067">ATP-binding</keyword>